<accession>A0A6F8YZW3</accession>
<reference evidence="1 2" key="2">
    <citation type="submission" date="2020-03" db="EMBL/GenBank/DDBJ databases">
        <authorList>
            <person name="Ichikawa N."/>
            <person name="Kimura A."/>
            <person name="Kitahashi Y."/>
            <person name="Uohara A."/>
        </authorList>
    </citation>
    <scope>NUCLEOTIDE SEQUENCE [LARGE SCALE GENOMIC DNA]</scope>
    <source>
        <strain evidence="1 2">NBRC 105367</strain>
    </source>
</reference>
<sequence>MLAHDLRAIDERLRCNAVTVFGTHVDRLVQAATGALRRGLQVSIQPRLFDRPQEEILAHLARTARAAERLRRRHQPEVILIVGCEYLLFAPGIVPGETFLDRIRYLSQEQYDFTVFLRRLDALLDRAVAVARRHFGGRITYGAIAGAEQIDWSRFDIVGLDYYDYHEDRAGHTAALAPHRRWGKPIMILEFGCCTYEGAAQRGGEGWDIVDWESEPPRIPDGYVRSEREQADHLARMIGVFEAEGLLGAAPYTFVMADSPYSPNPRHDLDTAGYGLVKVIRRDFSDPASPYRWEPKLSFHAVAGAYRG</sequence>
<organism evidence="1 2">
    <name type="scientific">Phytohabitans suffuscus</name>
    <dbReference type="NCBI Taxonomy" id="624315"/>
    <lineage>
        <taxon>Bacteria</taxon>
        <taxon>Bacillati</taxon>
        <taxon>Actinomycetota</taxon>
        <taxon>Actinomycetes</taxon>
        <taxon>Micromonosporales</taxon>
        <taxon>Micromonosporaceae</taxon>
    </lineage>
</organism>
<dbReference type="KEGG" id="psuu:Psuf_089450"/>
<evidence type="ECO:0000313" key="1">
    <source>
        <dbReference type="EMBL" id="BCB91632.1"/>
    </source>
</evidence>
<dbReference type="Proteomes" id="UP000503011">
    <property type="component" value="Chromosome"/>
</dbReference>
<dbReference type="EMBL" id="AP022871">
    <property type="protein sequence ID" value="BCB91632.1"/>
    <property type="molecule type" value="Genomic_DNA"/>
</dbReference>
<gene>
    <name evidence="1" type="ORF">Psuf_089450</name>
</gene>
<dbReference type="RefSeq" id="WP_173164880.1">
    <property type="nucleotide sequence ID" value="NZ_AP022871.1"/>
</dbReference>
<keyword evidence="2" id="KW-1185">Reference proteome</keyword>
<dbReference type="SUPFAM" id="SSF51445">
    <property type="entry name" value="(Trans)glycosidases"/>
    <property type="match status" value="1"/>
</dbReference>
<proteinExistence type="predicted"/>
<protein>
    <recommendedName>
        <fullName evidence="3">Abortive infection protein</fullName>
    </recommendedName>
</protein>
<dbReference type="InterPro" id="IPR017853">
    <property type="entry name" value="GH"/>
</dbReference>
<name>A0A6F8YZW3_9ACTN</name>
<reference evidence="1 2" key="1">
    <citation type="submission" date="2020-03" db="EMBL/GenBank/DDBJ databases">
        <title>Whole genome shotgun sequence of Phytohabitans suffuscus NBRC 105367.</title>
        <authorList>
            <person name="Komaki H."/>
            <person name="Tamura T."/>
        </authorList>
    </citation>
    <scope>NUCLEOTIDE SEQUENCE [LARGE SCALE GENOMIC DNA]</scope>
    <source>
        <strain evidence="1 2">NBRC 105367</strain>
    </source>
</reference>
<evidence type="ECO:0000313" key="2">
    <source>
        <dbReference type="Proteomes" id="UP000503011"/>
    </source>
</evidence>
<evidence type="ECO:0008006" key="3">
    <source>
        <dbReference type="Google" id="ProtNLM"/>
    </source>
</evidence>
<dbReference type="Gene3D" id="3.20.20.80">
    <property type="entry name" value="Glycosidases"/>
    <property type="match status" value="1"/>
</dbReference>
<dbReference type="AlphaFoldDB" id="A0A6F8YZW3"/>